<proteinExistence type="predicted"/>
<sequence>MTVDRARGLAWTGGGSWHAPVGGRVAIAQVMAGKNVLVAAHGNSLRAICKYLEAWFTDANGVSPKFGRAPVHLKSGDLLFSDDGASIPLNTGGRPPYMRFGEGCLVSLSHGPSSFAYFDSGTTDISVVPLIL</sequence>
<accession>A0AA36MK60</accession>
<dbReference type="EMBL" id="CAUJNA010000062">
    <property type="protein sequence ID" value="CAJ1371220.1"/>
    <property type="molecule type" value="Genomic_DNA"/>
</dbReference>
<evidence type="ECO:0000313" key="2">
    <source>
        <dbReference type="Proteomes" id="UP001178507"/>
    </source>
</evidence>
<dbReference type="Proteomes" id="UP001178507">
    <property type="component" value="Unassembled WGS sequence"/>
</dbReference>
<gene>
    <name evidence="1" type="ORF">EVOR1521_LOCUS1586</name>
</gene>
<protein>
    <recommendedName>
        <fullName evidence="3">Phosphoglycerate mutase</fullName>
    </recommendedName>
</protein>
<dbReference type="AlphaFoldDB" id="A0AA36MK60"/>
<evidence type="ECO:0008006" key="3">
    <source>
        <dbReference type="Google" id="ProtNLM"/>
    </source>
</evidence>
<keyword evidence="2" id="KW-1185">Reference proteome</keyword>
<reference evidence="1" key="1">
    <citation type="submission" date="2023-08" db="EMBL/GenBank/DDBJ databases">
        <authorList>
            <person name="Chen Y."/>
            <person name="Shah S."/>
            <person name="Dougan E. K."/>
            <person name="Thang M."/>
            <person name="Chan C."/>
        </authorList>
    </citation>
    <scope>NUCLEOTIDE SEQUENCE</scope>
</reference>
<name>A0AA36MK60_9DINO</name>
<comment type="caution">
    <text evidence="1">The sequence shown here is derived from an EMBL/GenBank/DDBJ whole genome shotgun (WGS) entry which is preliminary data.</text>
</comment>
<organism evidence="1 2">
    <name type="scientific">Effrenium voratum</name>
    <dbReference type="NCBI Taxonomy" id="2562239"/>
    <lineage>
        <taxon>Eukaryota</taxon>
        <taxon>Sar</taxon>
        <taxon>Alveolata</taxon>
        <taxon>Dinophyceae</taxon>
        <taxon>Suessiales</taxon>
        <taxon>Symbiodiniaceae</taxon>
        <taxon>Effrenium</taxon>
    </lineage>
</organism>
<evidence type="ECO:0000313" key="1">
    <source>
        <dbReference type="EMBL" id="CAJ1371220.1"/>
    </source>
</evidence>